<dbReference type="PANTHER" id="PTHR24012">
    <property type="entry name" value="RNA BINDING PROTEIN"/>
    <property type="match status" value="1"/>
</dbReference>
<protein>
    <recommendedName>
        <fullName evidence="4">RRM domain-containing protein</fullName>
    </recommendedName>
</protein>
<organism evidence="5 6">
    <name type="scientific">Hucho hucho</name>
    <name type="common">huchen</name>
    <dbReference type="NCBI Taxonomy" id="62062"/>
    <lineage>
        <taxon>Eukaryota</taxon>
        <taxon>Metazoa</taxon>
        <taxon>Chordata</taxon>
        <taxon>Craniata</taxon>
        <taxon>Vertebrata</taxon>
        <taxon>Euteleostomi</taxon>
        <taxon>Actinopterygii</taxon>
        <taxon>Neopterygii</taxon>
        <taxon>Teleostei</taxon>
        <taxon>Protacanthopterygii</taxon>
        <taxon>Salmoniformes</taxon>
        <taxon>Salmonidae</taxon>
        <taxon>Salmoninae</taxon>
        <taxon>Hucho</taxon>
    </lineage>
</organism>
<reference evidence="6" key="1">
    <citation type="submission" date="2018-06" db="EMBL/GenBank/DDBJ databases">
        <title>Genome assembly of Danube salmon.</title>
        <authorList>
            <person name="Macqueen D.J."/>
            <person name="Gundappa M.K."/>
        </authorList>
    </citation>
    <scope>NUCLEOTIDE SEQUENCE [LARGE SCALE GENOMIC DNA]</scope>
</reference>
<proteinExistence type="predicted"/>
<dbReference type="STRING" id="62062.ENSHHUP00000072040"/>
<dbReference type="AlphaFoldDB" id="A0A4W5QDJ8"/>
<dbReference type="InterPro" id="IPR012677">
    <property type="entry name" value="Nucleotide-bd_a/b_plait_sf"/>
</dbReference>
<evidence type="ECO:0000259" key="4">
    <source>
        <dbReference type="PROSITE" id="PS50102"/>
    </source>
</evidence>
<dbReference type="Proteomes" id="UP000314982">
    <property type="component" value="Unassembled WGS sequence"/>
</dbReference>
<name>A0A4W5QDJ8_9TELE</name>
<sequence length="136" mass="15391">MNPRRPRNPGGSLYVGDLHQDTHKAILYQKFSTAGALHSIKVCRDEATHRSLGYAYVNFHRKADAERTLSQVVKGKPMCIMWYQQDPTMRRSAVGNIYLNNLDKSICSIALYDNFGDISSCKVVFADRHSRPVTNS</sequence>
<dbReference type="GO" id="GO:0003723">
    <property type="term" value="F:RNA binding"/>
    <property type="evidence" value="ECO:0007669"/>
    <property type="project" value="UniProtKB-UniRule"/>
</dbReference>
<keyword evidence="2 3" id="KW-0694">RNA-binding</keyword>
<feature type="domain" description="RRM" evidence="4">
    <location>
        <begin position="11"/>
        <end position="85"/>
    </location>
</feature>
<dbReference type="SMART" id="SM00360">
    <property type="entry name" value="RRM"/>
    <property type="match status" value="1"/>
</dbReference>
<dbReference type="InterPro" id="IPR000504">
    <property type="entry name" value="RRM_dom"/>
</dbReference>
<accession>A0A4W5QDJ8</accession>
<evidence type="ECO:0000256" key="1">
    <source>
        <dbReference type="ARBA" id="ARBA00022737"/>
    </source>
</evidence>
<reference evidence="5" key="2">
    <citation type="submission" date="2025-08" db="UniProtKB">
        <authorList>
            <consortium name="Ensembl"/>
        </authorList>
    </citation>
    <scope>IDENTIFICATION</scope>
</reference>
<evidence type="ECO:0000313" key="6">
    <source>
        <dbReference type="Proteomes" id="UP000314982"/>
    </source>
</evidence>
<dbReference type="SUPFAM" id="SSF54928">
    <property type="entry name" value="RNA-binding domain, RBD"/>
    <property type="match status" value="1"/>
</dbReference>
<dbReference type="Ensembl" id="ENSHHUT00000074430.1">
    <property type="protein sequence ID" value="ENSHHUP00000072040.1"/>
    <property type="gene ID" value="ENSHHUG00000042303.1"/>
</dbReference>
<dbReference type="PROSITE" id="PS50102">
    <property type="entry name" value="RRM"/>
    <property type="match status" value="1"/>
</dbReference>
<dbReference type="InterPro" id="IPR035979">
    <property type="entry name" value="RBD_domain_sf"/>
</dbReference>
<dbReference type="Gene3D" id="3.30.70.330">
    <property type="match status" value="1"/>
</dbReference>
<evidence type="ECO:0000256" key="2">
    <source>
        <dbReference type="ARBA" id="ARBA00022884"/>
    </source>
</evidence>
<reference evidence="5" key="3">
    <citation type="submission" date="2025-09" db="UniProtKB">
        <authorList>
            <consortium name="Ensembl"/>
        </authorList>
    </citation>
    <scope>IDENTIFICATION</scope>
</reference>
<evidence type="ECO:0000256" key="3">
    <source>
        <dbReference type="PROSITE-ProRule" id="PRU00176"/>
    </source>
</evidence>
<keyword evidence="1" id="KW-0677">Repeat</keyword>
<dbReference type="GeneTree" id="ENSGT00940000160311"/>
<keyword evidence="6" id="KW-1185">Reference proteome</keyword>
<dbReference type="Pfam" id="PF00076">
    <property type="entry name" value="RRM_1"/>
    <property type="match status" value="1"/>
</dbReference>
<evidence type="ECO:0000313" key="5">
    <source>
        <dbReference type="Ensembl" id="ENSHHUP00000072040.1"/>
    </source>
</evidence>